<dbReference type="SUPFAM" id="SSF81301">
    <property type="entry name" value="Nucleotidyltransferase"/>
    <property type="match status" value="1"/>
</dbReference>
<protein>
    <recommendedName>
        <fullName evidence="3">Polymerase nucleotidyl transferase domain-containing protein</fullName>
    </recommendedName>
</protein>
<sequence length="314" mass="37394">MKDIKYHILATISYFNIFSYPLTAWQCYHWLYLGNNKNLSIPDYQEFETVLKSMVVDQTLGGADGFYFLPGKEKNIRLRQHRYMLAEFKYQKAIRAAKILRCLPHIKYIAVCNTLAYNNAHEDSDIDLLIITNKKHIWAARLWSVLVMSILGRRPTIKTAQDKICLSFFLNEDSLDLHDIQIEHDVYLLYWLVQLVPIYDPLQMHKQLLQANDYWLKPSLPNYFVYQTNDVRVVKKQPLCLIIKFVLSLLFIWPGSETVLKRIQFAILPTRLKNIVNKDKRVIMNDQMLKFHDHDKREQYRDKFIEQIQKYEAD</sequence>
<proteinExistence type="predicted"/>
<organism evidence="1 2">
    <name type="scientific">Candidatus Komeilibacteria bacterium CG_4_10_14_0_8_um_filter_37_78</name>
    <dbReference type="NCBI Taxonomy" id="1974471"/>
    <lineage>
        <taxon>Bacteria</taxon>
        <taxon>Candidatus Komeiliibacteriota</taxon>
    </lineage>
</organism>
<accession>A0A2M7RBG4</accession>
<evidence type="ECO:0008006" key="3">
    <source>
        <dbReference type="Google" id="ProtNLM"/>
    </source>
</evidence>
<gene>
    <name evidence="1" type="ORF">COY67_03250</name>
</gene>
<dbReference type="Proteomes" id="UP000228689">
    <property type="component" value="Unassembled WGS sequence"/>
</dbReference>
<dbReference type="InterPro" id="IPR043519">
    <property type="entry name" value="NT_sf"/>
</dbReference>
<dbReference type="AlphaFoldDB" id="A0A2M7RBG4"/>
<comment type="caution">
    <text evidence="1">The sequence shown here is derived from an EMBL/GenBank/DDBJ whole genome shotgun (WGS) entry which is preliminary data.</text>
</comment>
<dbReference type="EMBL" id="PFMC01000077">
    <property type="protein sequence ID" value="PIY93994.1"/>
    <property type="molecule type" value="Genomic_DNA"/>
</dbReference>
<evidence type="ECO:0000313" key="2">
    <source>
        <dbReference type="Proteomes" id="UP000228689"/>
    </source>
</evidence>
<name>A0A2M7RBG4_9BACT</name>
<evidence type="ECO:0000313" key="1">
    <source>
        <dbReference type="EMBL" id="PIY93994.1"/>
    </source>
</evidence>
<reference evidence="2" key="1">
    <citation type="submission" date="2017-09" db="EMBL/GenBank/DDBJ databases">
        <title>Depth-based differentiation of microbial function through sediment-hosted aquifers and enrichment of novel symbionts in the deep terrestrial subsurface.</title>
        <authorList>
            <person name="Probst A.J."/>
            <person name="Ladd B."/>
            <person name="Jarett J.K."/>
            <person name="Geller-Mcgrath D.E."/>
            <person name="Sieber C.M.K."/>
            <person name="Emerson J.B."/>
            <person name="Anantharaman K."/>
            <person name="Thomas B.C."/>
            <person name="Malmstrom R."/>
            <person name="Stieglmeier M."/>
            <person name="Klingl A."/>
            <person name="Woyke T."/>
            <person name="Ryan C.M."/>
            <person name="Banfield J.F."/>
        </authorList>
    </citation>
    <scope>NUCLEOTIDE SEQUENCE [LARGE SCALE GENOMIC DNA]</scope>
</reference>